<keyword evidence="2" id="KW-1185">Reference proteome</keyword>
<dbReference type="EMBL" id="QQAY01000021">
    <property type="protein sequence ID" value="RDI37554.1"/>
    <property type="molecule type" value="Genomic_DNA"/>
</dbReference>
<dbReference type="Proteomes" id="UP000255326">
    <property type="component" value="Unassembled WGS sequence"/>
</dbReference>
<gene>
    <name evidence="1" type="ORF">DFR59_12151</name>
</gene>
<sequence length="74" mass="8226">MYYDDLYYYEENNIEQLDYPDRQYSGGIIALPPIGGGQYPTPMGPPPAFSSPIPAWQSGPSGIRGCYTVTPIYD</sequence>
<accession>A0A370G4P5</accession>
<name>A0A370G4P5_9BACI</name>
<reference evidence="1 2" key="1">
    <citation type="submission" date="2018-07" db="EMBL/GenBank/DDBJ databases">
        <title>Genomic Encyclopedia of Type Strains, Phase IV (KMG-IV): sequencing the most valuable type-strain genomes for metagenomic binning, comparative biology and taxonomic classification.</title>
        <authorList>
            <person name="Goeker M."/>
        </authorList>
    </citation>
    <scope>NUCLEOTIDE SEQUENCE [LARGE SCALE GENOMIC DNA]</scope>
    <source>
        <strain evidence="1 2">DSM 25281</strain>
    </source>
</reference>
<evidence type="ECO:0000313" key="2">
    <source>
        <dbReference type="Proteomes" id="UP000255326"/>
    </source>
</evidence>
<protein>
    <submittedName>
        <fullName evidence="1">Uncharacterized protein</fullName>
    </submittedName>
</protein>
<dbReference type="RefSeq" id="WP_147278282.1">
    <property type="nucleotide sequence ID" value="NZ_QQAY01000021.1"/>
</dbReference>
<dbReference type="AlphaFoldDB" id="A0A370G4P5"/>
<comment type="caution">
    <text evidence="1">The sequence shown here is derived from an EMBL/GenBank/DDBJ whole genome shotgun (WGS) entry which is preliminary data.</text>
</comment>
<evidence type="ECO:0000313" key="1">
    <source>
        <dbReference type="EMBL" id="RDI37554.1"/>
    </source>
</evidence>
<organism evidence="1 2">
    <name type="scientific">Falsibacillus pallidus</name>
    <dbReference type="NCBI Taxonomy" id="493781"/>
    <lineage>
        <taxon>Bacteria</taxon>
        <taxon>Bacillati</taxon>
        <taxon>Bacillota</taxon>
        <taxon>Bacilli</taxon>
        <taxon>Bacillales</taxon>
        <taxon>Bacillaceae</taxon>
        <taxon>Falsibacillus</taxon>
    </lineage>
</organism>
<proteinExistence type="predicted"/>